<name>A0A183D1I6_9BILA</name>
<dbReference type="WBParaSite" id="GPUH_0000258201-mRNA-1">
    <property type="protein sequence ID" value="GPUH_0000258201-mRNA-1"/>
    <property type="gene ID" value="GPUH_0000258201"/>
</dbReference>
<sequence>MEIVEWNNSSMHITVRFGPGDHVYWKTYHKPQKNWKSGEVLKRLGKVLHEVSWQNGTIKRHANQLRECLVRNGEDTSENTLESLPETIILDEFAESGRSKQAISRSDEKTNSRANLNEANTGERYQITGCDDIAIRRSTRA</sequence>
<evidence type="ECO:0000313" key="3">
    <source>
        <dbReference type="WBParaSite" id="GPUH_0000258201-mRNA-1"/>
    </source>
</evidence>
<dbReference type="OrthoDB" id="5861374at2759"/>
<accession>A0A183D1I6</accession>
<gene>
    <name evidence="1" type="ORF">GPUH_LOCUS2577</name>
</gene>
<keyword evidence="2" id="KW-1185">Reference proteome</keyword>
<reference evidence="1 2" key="2">
    <citation type="submission" date="2018-11" db="EMBL/GenBank/DDBJ databases">
        <authorList>
            <consortium name="Pathogen Informatics"/>
        </authorList>
    </citation>
    <scope>NUCLEOTIDE SEQUENCE [LARGE SCALE GENOMIC DNA]</scope>
</reference>
<dbReference type="Proteomes" id="UP000271098">
    <property type="component" value="Unassembled WGS sequence"/>
</dbReference>
<evidence type="ECO:0000313" key="1">
    <source>
        <dbReference type="EMBL" id="VDK35042.1"/>
    </source>
</evidence>
<dbReference type="EMBL" id="UYRT01003964">
    <property type="protein sequence ID" value="VDK35042.1"/>
    <property type="molecule type" value="Genomic_DNA"/>
</dbReference>
<dbReference type="AlphaFoldDB" id="A0A183D1I6"/>
<proteinExistence type="predicted"/>
<protein>
    <submittedName>
        <fullName evidence="3">DUF4283 domain-containing protein</fullName>
    </submittedName>
</protein>
<organism evidence="3">
    <name type="scientific">Gongylonema pulchrum</name>
    <dbReference type="NCBI Taxonomy" id="637853"/>
    <lineage>
        <taxon>Eukaryota</taxon>
        <taxon>Metazoa</taxon>
        <taxon>Ecdysozoa</taxon>
        <taxon>Nematoda</taxon>
        <taxon>Chromadorea</taxon>
        <taxon>Rhabditida</taxon>
        <taxon>Spirurina</taxon>
        <taxon>Spiruromorpha</taxon>
        <taxon>Spiruroidea</taxon>
        <taxon>Gongylonematidae</taxon>
        <taxon>Gongylonema</taxon>
    </lineage>
</organism>
<evidence type="ECO:0000313" key="2">
    <source>
        <dbReference type="Proteomes" id="UP000271098"/>
    </source>
</evidence>
<reference evidence="3" key="1">
    <citation type="submission" date="2016-06" db="UniProtKB">
        <authorList>
            <consortium name="WormBaseParasite"/>
        </authorList>
    </citation>
    <scope>IDENTIFICATION</scope>
</reference>